<dbReference type="RefSeq" id="WP_214158191.1">
    <property type="nucleotide sequence ID" value="NZ_JAHBAY010000010.1"/>
</dbReference>
<name>A0ABS5TLD3_9ACTN</name>
<evidence type="ECO:0000313" key="1">
    <source>
        <dbReference type="EMBL" id="MBT0771820.1"/>
    </source>
</evidence>
<accession>A0ABS5TLD3</accession>
<dbReference type="EMBL" id="JAHBAY010000010">
    <property type="protein sequence ID" value="MBT0771820.1"/>
    <property type="molecule type" value="Genomic_DNA"/>
</dbReference>
<protein>
    <recommendedName>
        <fullName evidence="3">Phage Mu protein F like protein</fullName>
    </recommendedName>
</protein>
<gene>
    <name evidence="1" type="ORF">KIH74_22960</name>
</gene>
<evidence type="ECO:0000313" key="2">
    <source>
        <dbReference type="Proteomes" id="UP001197247"/>
    </source>
</evidence>
<comment type="caution">
    <text evidence="1">The sequence shown here is derived from an EMBL/GenBank/DDBJ whole genome shotgun (WGS) entry which is preliminary data.</text>
</comment>
<evidence type="ECO:0008006" key="3">
    <source>
        <dbReference type="Google" id="ProtNLM"/>
    </source>
</evidence>
<dbReference type="Proteomes" id="UP001197247">
    <property type="component" value="Unassembled WGS sequence"/>
</dbReference>
<reference evidence="1 2" key="1">
    <citation type="submission" date="2021-05" db="EMBL/GenBank/DDBJ databases">
        <title>Kineosporia and Streptomyces sp. nov. two new marine actinobacteria isolated from Coral.</title>
        <authorList>
            <person name="Buangrab K."/>
            <person name="Sutthacheep M."/>
            <person name="Yeemin T."/>
            <person name="Harunari E."/>
            <person name="Igarashi Y."/>
            <person name="Kanchanasin P."/>
            <person name="Tanasupawat S."/>
            <person name="Phongsopitanun W."/>
        </authorList>
    </citation>
    <scope>NUCLEOTIDE SEQUENCE [LARGE SCALE GENOMIC DNA]</scope>
    <source>
        <strain evidence="1 2">J2-2</strain>
    </source>
</reference>
<proteinExistence type="predicted"/>
<organism evidence="1 2">
    <name type="scientific">Kineosporia corallincola</name>
    <dbReference type="NCBI Taxonomy" id="2835133"/>
    <lineage>
        <taxon>Bacteria</taxon>
        <taxon>Bacillati</taxon>
        <taxon>Actinomycetota</taxon>
        <taxon>Actinomycetes</taxon>
        <taxon>Kineosporiales</taxon>
        <taxon>Kineosporiaceae</taxon>
        <taxon>Kineosporia</taxon>
    </lineage>
</organism>
<keyword evidence="2" id="KW-1185">Reference proteome</keyword>
<sequence>MPRPDPALVAESLALVQAQAAARWEIAAITQASVRAEVAAFAGWYSSADISSWVARLAKMTRASQRQTASSTSAFGLRLLRLVSGRQASRGRVDVDRLWGGVPLESVYARLADDYRFLRATEPLSDDQVLERVVQRAGAQTDQALTLAMRAQWQADAERSPVVSLYRRVIHPEVATEASARDGEAPPLPCGLCVVVADRVYKVAELLPVHTFCRCTVAPIVGAAGGSGDPGLSLNQADLERIYALGGGTSAAVLAKVRVAVREHGELGPVLRSAADEFRGPDQVKAAATR</sequence>